<comment type="similarity">
    <text evidence="2">Belongs to the glucose-1-phosphate thymidylyltransferase family.</text>
</comment>
<evidence type="ECO:0000256" key="6">
    <source>
        <dbReference type="ARBA" id="ARBA00022695"/>
    </source>
</evidence>
<evidence type="ECO:0000256" key="1">
    <source>
        <dbReference type="ARBA" id="ARBA00001946"/>
    </source>
</evidence>
<dbReference type="PANTHER" id="PTHR43532">
    <property type="entry name" value="GLUCOSE-1-PHOSPHATE THYMIDYLYLTRANSFERASE"/>
    <property type="match status" value="1"/>
</dbReference>
<protein>
    <recommendedName>
        <fullName evidence="4">Glucose-1-phosphate thymidylyltransferase</fullName>
        <ecNumber evidence="3">2.7.7.24</ecNumber>
    </recommendedName>
    <alternativeName>
        <fullName evidence="10">dTDP-glucose pyrophosphorylase</fullName>
    </alternativeName>
    <alternativeName>
        <fullName evidence="9">dTDP-glucose synthase</fullName>
    </alternativeName>
</protein>
<dbReference type="Pfam" id="PF00483">
    <property type="entry name" value="NTP_transferase"/>
    <property type="match status" value="1"/>
</dbReference>
<keyword evidence="5" id="KW-0808">Transferase</keyword>
<dbReference type="SUPFAM" id="SSF53448">
    <property type="entry name" value="Nucleotide-diphospho-sugar transferases"/>
    <property type="match status" value="1"/>
</dbReference>
<evidence type="ECO:0000256" key="8">
    <source>
        <dbReference type="ARBA" id="ARBA00022842"/>
    </source>
</evidence>
<dbReference type="InterPro" id="IPR029044">
    <property type="entry name" value="Nucleotide-diphossugar_trans"/>
</dbReference>
<organism evidence="13 14">
    <name type="scientific">Streptomyces thioluteus</name>
    <dbReference type="NCBI Taxonomy" id="66431"/>
    <lineage>
        <taxon>Bacteria</taxon>
        <taxon>Bacillati</taxon>
        <taxon>Actinomycetota</taxon>
        <taxon>Actinomycetes</taxon>
        <taxon>Kitasatosporales</taxon>
        <taxon>Streptomycetaceae</taxon>
        <taxon>Streptomyces</taxon>
    </lineage>
</organism>
<evidence type="ECO:0000256" key="11">
    <source>
        <dbReference type="ARBA" id="ARBA00049336"/>
    </source>
</evidence>
<evidence type="ECO:0000256" key="5">
    <source>
        <dbReference type="ARBA" id="ARBA00022679"/>
    </source>
</evidence>
<evidence type="ECO:0000256" key="4">
    <source>
        <dbReference type="ARBA" id="ARBA00017654"/>
    </source>
</evidence>
<evidence type="ECO:0000259" key="12">
    <source>
        <dbReference type="Pfam" id="PF00483"/>
    </source>
</evidence>
<accession>A0ABN3X4C5</accession>
<keyword evidence="7" id="KW-0479">Metal-binding</keyword>
<evidence type="ECO:0000256" key="10">
    <source>
        <dbReference type="ARBA" id="ARBA00032598"/>
    </source>
</evidence>
<dbReference type="EC" id="2.7.7.24" evidence="3"/>
<dbReference type="InterPro" id="IPR005907">
    <property type="entry name" value="G1P_thy_trans_s"/>
</dbReference>
<comment type="cofactor">
    <cofactor evidence="1">
        <name>Mg(2+)</name>
        <dbReference type="ChEBI" id="CHEBI:18420"/>
    </cofactor>
</comment>
<evidence type="ECO:0000256" key="2">
    <source>
        <dbReference type="ARBA" id="ARBA00010480"/>
    </source>
</evidence>
<evidence type="ECO:0000256" key="7">
    <source>
        <dbReference type="ARBA" id="ARBA00022723"/>
    </source>
</evidence>
<sequence length="74" mass="7727">MKGIILAGGHGFAAAPISLGVSKQLLPVYDKPMVYYPLSVLMLAGVTDIHEIISAPGARRGFHAPASATAPRWA</sequence>
<dbReference type="InterPro" id="IPR005835">
    <property type="entry name" value="NTP_transferase_dom"/>
</dbReference>
<gene>
    <name evidence="13" type="ORF">GCM10020221_36270</name>
</gene>
<proteinExistence type="inferred from homology"/>
<keyword evidence="14" id="KW-1185">Reference proteome</keyword>
<evidence type="ECO:0000313" key="14">
    <source>
        <dbReference type="Proteomes" id="UP001501102"/>
    </source>
</evidence>
<comment type="catalytic activity">
    <reaction evidence="11">
        <text>dTTP + alpha-D-glucose 1-phosphate + H(+) = dTDP-alpha-D-glucose + diphosphate</text>
        <dbReference type="Rhea" id="RHEA:15225"/>
        <dbReference type="ChEBI" id="CHEBI:15378"/>
        <dbReference type="ChEBI" id="CHEBI:33019"/>
        <dbReference type="ChEBI" id="CHEBI:37568"/>
        <dbReference type="ChEBI" id="CHEBI:57477"/>
        <dbReference type="ChEBI" id="CHEBI:58601"/>
        <dbReference type="EC" id="2.7.7.24"/>
    </reaction>
</comment>
<dbReference type="PANTHER" id="PTHR43532:SF1">
    <property type="entry name" value="GLUCOSE-1-PHOSPHATE THYMIDYLYLTRANSFERASE 1"/>
    <property type="match status" value="1"/>
</dbReference>
<dbReference type="Proteomes" id="UP001501102">
    <property type="component" value="Unassembled WGS sequence"/>
</dbReference>
<name>A0ABN3X4C5_STRTU</name>
<keyword evidence="6" id="KW-0548">Nucleotidyltransferase</keyword>
<reference evidence="13 14" key="1">
    <citation type="journal article" date="2019" name="Int. J. Syst. Evol. Microbiol.">
        <title>The Global Catalogue of Microorganisms (GCM) 10K type strain sequencing project: providing services to taxonomists for standard genome sequencing and annotation.</title>
        <authorList>
            <consortium name="The Broad Institute Genomics Platform"/>
            <consortium name="The Broad Institute Genome Sequencing Center for Infectious Disease"/>
            <person name="Wu L."/>
            <person name="Ma J."/>
        </authorList>
    </citation>
    <scope>NUCLEOTIDE SEQUENCE [LARGE SCALE GENOMIC DNA]</scope>
    <source>
        <strain evidence="13 14">JCM 4087</strain>
    </source>
</reference>
<feature type="domain" description="Nucleotidyl transferase" evidence="12">
    <location>
        <begin position="2"/>
        <end position="54"/>
    </location>
</feature>
<comment type="caution">
    <text evidence="13">The sequence shown here is derived from an EMBL/GenBank/DDBJ whole genome shotgun (WGS) entry which is preliminary data.</text>
</comment>
<evidence type="ECO:0000256" key="9">
    <source>
        <dbReference type="ARBA" id="ARBA00032492"/>
    </source>
</evidence>
<evidence type="ECO:0000313" key="13">
    <source>
        <dbReference type="EMBL" id="GAA2937243.1"/>
    </source>
</evidence>
<dbReference type="EMBL" id="BAAAXZ010000136">
    <property type="protein sequence ID" value="GAA2937243.1"/>
    <property type="molecule type" value="Genomic_DNA"/>
</dbReference>
<dbReference type="Gene3D" id="3.90.550.10">
    <property type="entry name" value="Spore Coat Polysaccharide Biosynthesis Protein SpsA, Chain A"/>
    <property type="match status" value="1"/>
</dbReference>
<dbReference type="RefSeq" id="WP_344964628.1">
    <property type="nucleotide sequence ID" value="NZ_BAAAXZ010000136.1"/>
</dbReference>
<evidence type="ECO:0000256" key="3">
    <source>
        <dbReference type="ARBA" id="ARBA00012461"/>
    </source>
</evidence>
<keyword evidence="8" id="KW-0460">Magnesium</keyword>